<dbReference type="InterPro" id="IPR020019">
    <property type="entry name" value="AcTrfase_PglD-like"/>
</dbReference>
<dbReference type="PANTHER" id="PTHR43300:SF7">
    <property type="entry name" value="UDP-N-ACETYLBACILLOSAMINE N-ACETYLTRANSFERASE"/>
    <property type="match status" value="1"/>
</dbReference>
<keyword evidence="4" id="KW-0012">Acyltransferase</keyword>
<dbReference type="SUPFAM" id="SSF51161">
    <property type="entry name" value="Trimeric LpxA-like enzymes"/>
    <property type="match status" value="1"/>
</dbReference>
<evidence type="ECO:0000313" key="8">
    <source>
        <dbReference type="Proteomes" id="UP000054870"/>
    </source>
</evidence>
<dbReference type="OrthoDB" id="272049at2"/>
<dbReference type="Pfam" id="PF00132">
    <property type="entry name" value="Hexapep"/>
    <property type="match status" value="1"/>
</dbReference>
<proteinExistence type="inferred from homology"/>
<dbReference type="InterPro" id="IPR001451">
    <property type="entry name" value="Hexapep"/>
</dbReference>
<dbReference type="InterPro" id="IPR050179">
    <property type="entry name" value="Trans_hexapeptide_repeat"/>
</dbReference>
<dbReference type="CDD" id="cd03360">
    <property type="entry name" value="LbH_AT_putative"/>
    <property type="match status" value="1"/>
</dbReference>
<dbReference type="GO" id="GO:0016746">
    <property type="term" value="F:acyltransferase activity"/>
    <property type="evidence" value="ECO:0007669"/>
    <property type="project" value="UniProtKB-KW"/>
</dbReference>
<dbReference type="InterPro" id="IPR011004">
    <property type="entry name" value="Trimer_LpxA-like_sf"/>
</dbReference>
<comment type="caution">
    <text evidence="7">The sequence shown here is derived from an EMBL/GenBank/DDBJ whole genome shotgun (WGS) entry which is preliminary data.</text>
</comment>
<keyword evidence="2" id="KW-0808">Transferase</keyword>
<evidence type="ECO:0000256" key="2">
    <source>
        <dbReference type="ARBA" id="ARBA00022679"/>
    </source>
</evidence>
<accession>A0A157ZEX0</accession>
<evidence type="ECO:0000256" key="5">
    <source>
        <dbReference type="PIRSR" id="PIRSR620019-1"/>
    </source>
</evidence>
<reference evidence="7" key="1">
    <citation type="submission" date="2016-01" db="EMBL/GenBank/DDBJ databases">
        <authorList>
            <person name="Peeters C."/>
        </authorList>
    </citation>
    <scope>NUCLEOTIDE SEQUENCE [LARGE SCALE GENOMIC DNA]</scope>
    <source>
        <strain evidence="7">LMG 29318</strain>
    </source>
</reference>
<sequence>MNPVRIVGAGALGRETLAALRALGEEVQCFLVEPGFAGEPVRGIAVREIAQGAGVARDDARYVLAVGVNDARRRLMQALGEQADYASVVHPAATIGPYVEIEAGAMIIGRVSMTTDIKIGRHALINPGCNISHDCSVGDFASLGPGVSLAGRVTIEEGANLGVGAVVAPGVVVGAWSTVGAGAVVIRNVEPGATVVGVPARPIVRREPQGA</sequence>
<name>A0A157ZEX0_9BURK</name>
<dbReference type="AlphaFoldDB" id="A0A157ZEX0"/>
<organism evidence="7 8">
    <name type="scientific">Caballeronia catudaia</name>
    <dbReference type="NCBI Taxonomy" id="1777136"/>
    <lineage>
        <taxon>Bacteria</taxon>
        <taxon>Pseudomonadati</taxon>
        <taxon>Pseudomonadota</taxon>
        <taxon>Betaproteobacteria</taxon>
        <taxon>Burkholderiales</taxon>
        <taxon>Burkholderiaceae</taxon>
        <taxon>Caballeronia</taxon>
    </lineage>
</organism>
<dbReference type="Gene3D" id="2.160.10.10">
    <property type="entry name" value="Hexapeptide repeat proteins"/>
    <property type="match status" value="1"/>
</dbReference>
<feature type="site" description="Increases basicity of active site His" evidence="5">
    <location>
        <position position="134"/>
    </location>
</feature>
<dbReference type="NCBIfam" id="TIGR03570">
    <property type="entry name" value="NeuD_NnaD"/>
    <property type="match status" value="1"/>
</dbReference>
<dbReference type="Gene3D" id="3.40.50.20">
    <property type="match status" value="1"/>
</dbReference>
<dbReference type="PANTHER" id="PTHR43300">
    <property type="entry name" value="ACETYLTRANSFERASE"/>
    <property type="match status" value="1"/>
</dbReference>
<dbReference type="PROSITE" id="PS00101">
    <property type="entry name" value="HEXAPEP_TRANSFERASES"/>
    <property type="match status" value="1"/>
</dbReference>
<comment type="similarity">
    <text evidence="1">Belongs to the transferase hexapeptide repeat family.</text>
</comment>
<evidence type="ECO:0000256" key="4">
    <source>
        <dbReference type="ARBA" id="ARBA00023315"/>
    </source>
</evidence>
<keyword evidence="3" id="KW-0677">Repeat</keyword>
<feature type="active site" description="Proton acceptor" evidence="5">
    <location>
        <position position="133"/>
    </location>
</feature>
<evidence type="ECO:0000256" key="6">
    <source>
        <dbReference type="PIRSR" id="PIRSR620019-2"/>
    </source>
</evidence>
<dbReference type="InterPro" id="IPR018357">
    <property type="entry name" value="Hexapep_transf_CS"/>
</dbReference>
<dbReference type="RefSeq" id="WP_061122638.1">
    <property type="nucleotide sequence ID" value="NZ_FCOF02000002.1"/>
</dbReference>
<gene>
    <name evidence="7" type="ORF">AWB75_00646</name>
</gene>
<keyword evidence="8" id="KW-1185">Reference proteome</keyword>
<evidence type="ECO:0000256" key="3">
    <source>
        <dbReference type="ARBA" id="ARBA00022737"/>
    </source>
</evidence>
<dbReference type="EMBL" id="FCOF02000002">
    <property type="protein sequence ID" value="SAK44056.1"/>
    <property type="molecule type" value="Genomic_DNA"/>
</dbReference>
<protein>
    <submittedName>
        <fullName evidence="7">Acetyltransferase</fullName>
    </submittedName>
</protein>
<evidence type="ECO:0000256" key="1">
    <source>
        <dbReference type="ARBA" id="ARBA00007274"/>
    </source>
</evidence>
<feature type="binding site" evidence="6">
    <location>
        <position position="67"/>
    </location>
    <ligand>
        <name>substrate</name>
    </ligand>
</feature>
<dbReference type="Proteomes" id="UP000054870">
    <property type="component" value="Unassembled WGS sequence"/>
</dbReference>
<evidence type="ECO:0000313" key="7">
    <source>
        <dbReference type="EMBL" id="SAK44056.1"/>
    </source>
</evidence>